<name>A0A667WJJ1_9TELE</name>
<dbReference type="PANTHER" id="PTHR10075:SF14">
    <property type="entry name" value="CELL ADHESION MOLECULE DSCAM2-RELATED"/>
    <property type="match status" value="1"/>
</dbReference>
<dbReference type="SMART" id="SM00408">
    <property type="entry name" value="IGc2"/>
    <property type="match status" value="1"/>
</dbReference>
<dbReference type="InterPro" id="IPR036179">
    <property type="entry name" value="Ig-like_dom_sf"/>
</dbReference>
<reference evidence="5" key="1">
    <citation type="submission" date="2019-06" db="EMBL/GenBank/DDBJ databases">
        <authorList>
            <consortium name="Wellcome Sanger Institute Data Sharing"/>
        </authorList>
    </citation>
    <scope>NUCLEOTIDE SEQUENCE [LARGE SCALE GENOMIC DNA]</scope>
</reference>
<dbReference type="InterPro" id="IPR013783">
    <property type="entry name" value="Ig-like_fold"/>
</dbReference>
<dbReference type="GeneTree" id="ENSGT00990000208675"/>
<dbReference type="SUPFAM" id="SSF48726">
    <property type="entry name" value="Immunoglobulin"/>
    <property type="match status" value="1"/>
</dbReference>
<dbReference type="SMART" id="SM00409">
    <property type="entry name" value="IG"/>
    <property type="match status" value="1"/>
</dbReference>
<feature type="domain" description="Ig-like" evidence="4">
    <location>
        <begin position="38"/>
        <end position="122"/>
    </location>
</feature>
<proteinExistence type="predicted"/>
<dbReference type="InterPro" id="IPR003599">
    <property type="entry name" value="Ig_sub"/>
</dbReference>
<keyword evidence="1" id="KW-1015">Disulfide bond</keyword>
<keyword evidence="3" id="KW-1133">Transmembrane helix</keyword>
<accession>A0A667WJJ1</accession>
<dbReference type="InterPro" id="IPR013098">
    <property type="entry name" value="Ig_I-set"/>
</dbReference>
<keyword evidence="6" id="KW-1185">Reference proteome</keyword>
<sequence>MIPKYKSKAQAQVFLSATPVIFTVGLTLVLILLLPLDPPSEIKELENTEVEVGSTTVLKCSSTGNPRPVYSWSYYQDANVYVKNEDGVSLLHIRHASANNNGSYTCKASNSFGNVSKTVVVTVKGKVNIMHYSR</sequence>
<evidence type="ECO:0000256" key="3">
    <source>
        <dbReference type="SAM" id="Phobius"/>
    </source>
</evidence>
<protein>
    <recommendedName>
        <fullName evidence="4">Ig-like domain-containing protein</fullName>
    </recommendedName>
</protein>
<dbReference type="PROSITE" id="PS50835">
    <property type="entry name" value="IG_LIKE"/>
    <property type="match status" value="1"/>
</dbReference>
<dbReference type="InterPro" id="IPR003598">
    <property type="entry name" value="Ig_sub2"/>
</dbReference>
<dbReference type="Gene3D" id="2.60.40.10">
    <property type="entry name" value="Immunoglobulins"/>
    <property type="match status" value="1"/>
</dbReference>
<dbReference type="FunFam" id="2.60.40.10:FF:000032">
    <property type="entry name" value="palladin isoform X1"/>
    <property type="match status" value="1"/>
</dbReference>
<dbReference type="PANTHER" id="PTHR10075">
    <property type="entry name" value="BASIGIN RELATED"/>
    <property type="match status" value="1"/>
</dbReference>
<reference evidence="5" key="3">
    <citation type="submission" date="2025-09" db="UniProtKB">
        <authorList>
            <consortium name="Ensembl"/>
        </authorList>
    </citation>
    <scope>IDENTIFICATION</scope>
</reference>
<dbReference type="InParanoid" id="A0A667WJJ1"/>
<evidence type="ECO:0000256" key="2">
    <source>
        <dbReference type="ARBA" id="ARBA00023319"/>
    </source>
</evidence>
<evidence type="ECO:0000313" key="5">
    <source>
        <dbReference type="Ensembl" id="ENSMMDP00005001743.1"/>
    </source>
</evidence>
<feature type="transmembrane region" description="Helical" evidence="3">
    <location>
        <begin position="12"/>
        <end position="34"/>
    </location>
</feature>
<evidence type="ECO:0000256" key="1">
    <source>
        <dbReference type="ARBA" id="ARBA00023157"/>
    </source>
</evidence>
<evidence type="ECO:0000313" key="6">
    <source>
        <dbReference type="Proteomes" id="UP000472263"/>
    </source>
</evidence>
<dbReference type="Ensembl" id="ENSMMDT00005001777.1">
    <property type="protein sequence ID" value="ENSMMDP00005001743.1"/>
    <property type="gene ID" value="ENSMMDG00005000952.1"/>
</dbReference>
<reference evidence="5" key="2">
    <citation type="submission" date="2025-08" db="UniProtKB">
        <authorList>
            <consortium name="Ensembl"/>
        </authorList>
    </citation>
    <scope>IDENTIFICATION</scope>
</reference>
<keyword evidence="2" id="KW-0393">Immunoglobulin domain</keyword>
<organism evidence="5 6">
    <name type="scientific">Myripristis murdjan</name>
    <name type="common">pinecone soldierfish</name>
    <dbReference type="NCBI Taxonomy" id="586833"/>
    <lineage>
        <taxon>Eukaryota</taxon>
        <taxon>Metazoa</taxon>
        <taxon>Chordata</taxon>
        <taxon>Craniata</taxon>
        <taxon>Vertebrata</taxon>
        <taxon>Euteleostomi</taxon>
        <taxon>Actinopterygii</taxon>
        <taxon>Neopterygii</taxon>
        <taxon>Teleostei</taxon>
        <taxon>Neoteleostei</taxon>
        <taxon>Acanthomorphata</taxon>
        <taxon>Holocentriformes</taxon>
        <taxon>Holocentridae</taxon>
        <taxon>Myripristis</taxon>
    </lineage>
</organism>
<dbReference type="AlphaFoldDB" id="A0A667WJJ1"/>
<keyword evidence="3" id="KW-0812">Transmembrane</keyword>
<dbReference type="Proteomes" id="UP000472263">
    <property type="component" value="Chromosome 8"/>
</dbReference>
<dbReference type="Pfam" id="PF07679">
    <property type="entry name" value="I-set"/>
    <property type="match status" value="1"/>
</dbReference>
<keyword evidence="3" id="KW-0472">Membrane</keyword>
<evidence type="ECO:0000259" key="4">
    <source>
        <dbReference type="PROSITE" id="PS50835"/>
    </source>
</evidence>
<dbReference type="InterPro" id="IPR007110">
    <property type="entry name" value="Ig-like_dom"/>
</dbReference>